<feature type="domain" description="Methionyl-tRNA synthetase anticodon-binding" evidence="12">
    <location>
        <begin position="388"/>
        <end position="481"/>
    </location>
</feature>
<keyword evidence="7 9" id="KW-0648">Protein biosynthesis</keyword>
<evidence type="ECO:0000256" key="8">
    <source>
        <dbReference type="ARBA" id="ARBA00023146"/>
    </source>
</evidence>
<dbReference type="Gene3D" id="3.40.50.620">
    <property type="entry name" value="HUPs"/>
    <property type="match status" value="1"/>
</dbReference>
<evidence type="ECO:0000256" key="1">
    <source>
        <dbReference type="ARBA" id="ARBA00003314"/>
    </source>
</evidence>
<evidence type="ECO:0000259" key="11">
    <source>
        <dbReference type="Pfam" id="PF09334"/>
    </source>
</evidence>
<gene>
    <name evidence="9 13" type="primary">metG</name>
    <name evidence="13" type="ORF">OF365_02720</name>
</gene>
<keyword evidence="5 9" id="KW-0547">Nucleotide-binding</keyword>
<dbReference type="GO" id="GO:0004825">
    <property type="term" value="F:methionine-tRNA ligase activity"/>
    <property type="evidence" value="ECO:0007669"/>
    <property type="project" value="UniProtKB-EC"/>
</dbReference>
<evidence type="ECO:0000313" key="14">
    <source>
        <dbReference type="Proteomes" id="UP001207252"/>
    </source>
</evidence>
<dbReference type="SUPFAM" id="SSF47323">
    <property type="entry name" value="Anticodon-binding domain of a subclass of class I aminoacyl-tRNA synthetases"/>
    <property type="match status" value="1"/>
</dbReference>
<keyword evidence="3 9" id="KW-0963">Cytoplasm</keyword>
<dbReference type="EC" id="6.1.1.10" evidence="9"/>
<comment type="subcellular location">
    <subcellularLocation>
        <location evidence="2 9">Cytoplasm</location>
    </subcellularLocation>
</comment>
<keyword evidence="8 9" id="KW-0030">Aminoacyl-tRNA synthetase</keyword>
<dbReference type="InterPro" id="IPR014758">
    <property type="entry name" value="Met-tRNA_synth"/>
</dbReference>
<feature type="binding site" evidence="9">
    <location>
        <position position="149"/>
    </location>
    <ligand>
        <name>Zn(2+)</name>
        <dbReference type="ChEBI" id="CHEBI:29105"/>
    </ligand>
</feature>
<keyword evidence="4 9" id="KW-0436">Ligase</keyword>
<evidence type="ECO:0000256" key="10">
    <source>
        <dbReference type="RuleBase" id="RU363039"/>
    </source>
</evidence>
<feature type="binding site" evidence="9">
    <location>
        <position position="127"/>
    </location>
    <ligand>
        <name>Zn(2+)</name>
        <dbReference type="ChEBI" id="CHEBI:29105"/>
    </ligand>
</feature>
<evidence type="ECO:0000256" key="7">
    <source>
        <dbReference type="ARBA" id="ARBA00022917"/>
    </source>
</evidence>
<accession>A0ABT3BQX3</accession>
<dbReference type="Proteomes" id="UP001207252">
    <property type="component" value="Unassembled WGS sequence"/>
</dbReference>
<dbReference type="InterPro" id="IPR009080">
    <property type="entry name" value="tRNAsynth_Ia_anticodon-bd"/>
</dbReference>
<comment type="caution">
    <text evidence="9">Lacks conserved residue(s) required for the propagation of feature annotation.</text>
</comment>
<feature type="short sequence motif" description="'KMSKS' region" evidence="9">
    <location>
        <begin position="304"/>
        <end position="308"/>
    </location>
</feature>
<reference evidence="13 14" key="1">
    <citation type="journal article" date="2020" name="Int. J. Syst. Evol. Microbiol.">
        <title>Ureaplasma miroungigenitalium sp. nov. isolated from northern elephant seals (Mirounga angustirostris) and Ureaplasma zalophigenitalium sp. nov. isolated from California sea lions (Zalophus californianus).</title>
        <authorList>
            <person name="Volokhov D.V."/>
            <person name="Gulland F.M."/>
            <person name="Gao Y."/>
            <person name="Chizhikov V.E."/>
        </authorList>
    </citation>
    <scope>NUCLEOTIDE SEQUENCE [LARGE SCALE GENOMIC DNA]</scope>
    <source>
        <strain evidence="13 14">CSL7644-GEN</strain>
    </source>
</reference>
<comment type="function">
    <text evidence="1 9">Is required not only for elongation of protein synthesis but also for the initiation of all mRNA translation through initiator tRNA(fMet) aminoacylation.</text>
</comment>
<keyword evidence="14" id="KW-1185">Reference proteome</keyword>
<dbReference type="SUPFAM" id="SSF52374">
    <property type="entry name" value="Nucleotidylyl transferase"/>
    <property type="match status" value="1"/>
</dbReference>
<protein>
    <recommendedName>
        <fullName evidence="9">Methionine--tRNA ligase</fullName>
        <ecNumber evidence="9">6.1.1.10</ecNumber>
    </recommendedName>
    <alternativeName>
        <fullName evidence="9">Methionyl-tRNA synthetase</fullName>
        <shortName evidence="9">MetRS</shortName>
    </alternativeName>
</protein>
<dbReference type="PROSITE" id="PS00178">
    <property type="entry name" value="AA_TRNA_LIGASE_I"/>
    <property type="match status" value="1"/>
</dbReference>
<evidence type="ECO:0000256" key="3">
    <source>
        <dbReference type="ARBA" id="ARBA00022490"/>
    </source>
</evidence>
<dbReference type="PANTHER" id="PTHR43326">
    <property type="entry name" value="METHIONYL-TRNA SYNTHETASE"/>
    <property type="match status" value="1"/>
</dbReference>
<evidence type="ECO:0000313" key="13">
    <source>
        <dbReference type="EMBL" id="MCV3754278.1"/>
    </source>
</evidence>
<dbReference type="Pfam" id="PF09334">
    <property type="entry name" value="tRNA-synt_1g"/>
    <property type="match status" value="1"/>
</dbReference>
<comment type="catalytic activity">
    <reaction evidence="9">
        <text>tRNA(Met) + L-methionine + ATP = L-methionyl-tRNA(Met) + AMP + diphosphate</text>
        <dbReference type="Rhea" id="RHEA:13481"/>
        <dbReference type="Rhea" id="RHEA-COMP:9667"/>
        <dbReference type="Rhea" id="RHEA-COMP:9698"/>
        <dbReference type="ChEBI" id="CHEBI:30616"/>
        <dbReference type="ChEBI" id="CHEBI:33019"/>
        <dbReference type="ChEBI" id="CHEBI:57844"/>
        <dbReference type="ChEBI" id="CHEBI:78442"/>
        <dbReference type="ChEBI" id="CHEBI:78530"/>
        <dbReference type="ChEBI" id="CHEBI:456215"/>
        <dbReference type="EC" id="6.1.1.10"/>
    </reaction>
</comment>
<evidence type="ECO:0000256" key="5">
    <source>
        <dbReference type="ARBA" id="ARBA00022741"/>
    </source>
</evidence>
<evidence type="ECO:0000259" key="12">
    <source>
        <dbReference type="Pfam" id="PF19303"/>
    </source>
</evidence>
<dbReference type="InterPro" id="IPR001412">
    <property type="entry name" value="aa-tRNA-synth_I_CS"/>
</dbReference>
<proteinExistence type="inferred from homology"/>
<dbReference type="InterPro" id="IPR033911">
    <property type="entry name" value="MetRS_core"/>
</dbReference>
<dbReference type="CDD" id="cd00814">
    <property type="entry name" value="MetRS_core"/>
    <property type="match status" value="1"/>
</dbReference>
<feature type="short sequence motif" description="'HIGH' region" evidence="9">
    <location>
        <begin position="12"/>
        <end position="22"/>
    </location>
</feature>
<dbReference type="CDD" id="cd07957">
    <property type="entry name" value="Anticodon_Ia_Met"/>
    <property type="match status" value="1"/>
</dbReference>
<feature type="domain" description="Methionyl/Leucyl tRNA synthetase" evidence="11">
    <location>
        <begin position="6"/>
        <end position="368"/>
    </location>
</feature>
<feature type="binding site" evidence="9">
    <location>
        <position position="130"/>
    </location>
    <ligand>
        <name>Zn(2+)</name>
        <dbReference type="ChEBI" id="CHEBI:29105"/>
    </ligand>
</feature>
<dbReference type="Gene3D" id="2.170.220.10">
    <property type="match status" value="1"/>
</dbReference>
<keyword evidence="6 9" id="KW-0067">ATP-binding</keyword>
<dbReference type="PANTHER" id="PTHR43326:SF1">
    <property type="entry name" value="METHIONINE--TRNA LIGASE, MITOCHONDRIAL"/>
    <property type="match status" value="1"/>
</dbReference>
<dbReference type="InterPro" id="IPR015413">
    <property type="entry name" value="Methionyl/Leucyl_tRNA_Synth"/>
</dbReference>
<name>A0ABT3BQX3_9BACT</name>
<comment type="caution">
    <text evidence="13">The sequence shown here is derived from an EMBL/GenBank/DDBJ whole genome shotgun (WGS) entry which is preliminary data.</text>
</comment>
<evidence type="ECO:0000256" key="6">
    <source>
        <dbReference type="ARBA" id="ARBA00022840"/>
    </source>
</evidence>
<dbReference type="NCBIfam" id="TIGR00398">
    <property type="entry name" value="metG"/>
    <property type="match status" value="1"/>
</dbReference>
<dbReference type="Gene3D" id="1.10.730.10">
    <property type="entry name" value="Isoleucyl-tRNA Synthetase, Domain 1"/>
    <property type="match status" value="1"/>
</dbReference>
<dbReference type="InterPro" id="IPR041872">
    <property type="entry name" value="Anticodon_Met"/>
</dbReference>
<dbReference type="EMBL" id="JAOXHJ010000006">
    <property type="protein sequence ID" value="MCV3754278.1"/>
    <property type="molecule type" value="Genomic_DNA"/>
</dbReference>
<dbReference type="PRINTS" id="PR01041">
    <property type="entry name" value="TRNASYNTHMET"/>
</dbReference>
<dbReference type="HAMAP" id="MF_01228">
    <property type="entry name" value="Met_tRNA_synth_type2"/>
    <property type="match status" value="1"/>
</dbReference>
<dbReference type="Pfam" id="PF19303">
    <property type="entry name" value="Anticodon_3"/>
    <property type="match status" value="1"/>
</dbReference>
<dbReference type="InterPro" id="IPR023457">
    <property type="entry name" value="Met-tRNA_synth_2"/>
</dbReference>
<comment type="subunit">
    <text evidence="9">Monomer.</text>
</comment>
<dbReference type="RefSeq" id="WP_263818080.1">
    <property type="nucleotide sequence ID" value="NZ_JAOXHJ010000006.1"/>
</dbReference>
<dbReference type="NCBIfam" id="NF008900">
    <property type="entry name" value="PRK12267.1"/>
    <property type="match status" value="1"/>
</dbReference>
<evidence type="ECO:0000256" key="9">
    <source>
        <dbReference type="HAMAP-Rule" id="MF_01228"/>
    </source>
</evidence>
<comment type="similarity">
    <text evidence="10">Belongs to the class-I aminoacyl-tRNA synthetase family.</text>
</comment>
<evidence type="ECO:0000256" key="2">
    <source>
        <dbReference type="ARBA" id="ARBA00004496"/>
    </source>
</evidence>
<sequence>MSQKFFISTPIYYPSGKPHIGHAYSTIIADVLAKYKKLFGYETFFVTGVDEHGQKIQTKAREANMSEQGYVDFMQQHFVDLWTRLQINYDCFIRTTNRDHIQSVQKIFSQLYKQNKIYLGEWVGNYCVSCEENINDADVLINHKQQKTCRFGHVLEEKKEASYFYKMKEGAPFLVNYYAQHPDFIIPKERVNELVNNFLQDLNDLSISRTSFNWGIPILENPQHVIYVWLDALMNYVTATGFLSSNDQLFQKFWNDEKTEIVHLLSKEITRFHCIYWPIFLHDLGIRLPSRILSHGWIITKEGKMSKSLGNVVDPHDLIDRFGPDVTRYYLLADLSMYKDSVFSYDNLIETYNTHLANNFGNMVSRTLGMLKKYSNNVVRPAVLSPILTNQLNQFIDQFVKQINFYQIDKALIVLQNLLDFANKYIEEKKPWELFKNNDSATLDELLYLLVKVVHICTILYQPILQTSTQTVAQQMLFTTEILSFDKLKDYQLFDNHEVGSASPIFQRINIEK</sequence>
<organism evidence="13 14">
    <name type="scientific">Ureaplasma zalophigenitalium</name>
    <dbReference type="NCBI Taxonomy" id="907723"/>
    <lineage>
        <taxon>Bacteria</taxon>
        <taxon>Bacillati</taxon>
        <taxon>Mycoplasmatota</taxon>
        <taxon>Mycoplasmoidales</taxon>
        <taxon>Mycoplasmoidaceae</taxon>
        <taxon>Ureaplasma</taxon>
    </lineage>
</organism>
<dbReference type="InterPro" id="IPR014729">
    <property type="entry name" value="Rossmann-like_a/b/a_fold"/>
</dbReference>
<evidence type="ECO:0000256" key="4">
    <source>
        <dbReference type="ARBA" id="ARBA00022598"/>
    </source>
</evidence>